<keyword evidence="1" id="KW-0812">Transmembrane</keyword>
<evidence type="ECO:0000313" key="3">
    <source>
        <dbReference type="Proteomes" id="UP000094023"/>
    </source>
</evidence>
<sequence>MLVAPPYESDALAWLIIGGFSAWGGIVRYLMEIKQKQIKWSWFGIISQIMISVFTGLLGGLLSFESGASRYMSYMIAGLFGSMGSTTLIWLWNRVFGINNIKEPK</sequence>
<keyword evidence="1" id="KW-0472">Membrane</keyword>
<protein>
    <submittedName>
        <fullName evidence="2">Phage protein</fullName>
    </submittedName>
</protein>
<dbReference type="AlphaFoldDB" id="A0A198G5A9"/>
<name>A0A198G5A9_9GAMM</name>
<dbReference type="RefSeq" id="WP_066748859.1">
    <property type="nucleotide sequence ID" value="NZ_LXEN01000056.1"/>
</dbReference>
<evidence type="ECO:0000256" key="1">
    <source>
        <dbReference type="SAM" id="Phobius"/>
    </source>
</evidence>
<dbReference type="PATRIC" id="fig|1354337.4.peg.1314"/>
<evidence type="ECO:0000313" key="2">
    <source>
        <dbReference type="EMBL" id="OAT32552.1"/>
    </source>
</evidence>
<dbReference type="EMBL" id="LXEN01000056">
    <property type="protein sequence ID" value="OAT32552.1"/>
    <property type="molecule type" value="Genomic_DNA"/>
</dbReference>
<keyword evidence="1" id="KW-1133">Transmembrane helix</keyword>
<dbReference type="STRING" id="1354337.M983_1291"/>
<feature type="transmembrane region" description="Helical" evidence="1">
    <location>
        <begin position="74"/>
        <end position="92"/>
    </location>
</feature>
<reference evidence="2 3" key="1">
    <citation type="submission" date="2016-04" db="EMBL/GenBank/DDBJ databases">
        <title>ATOL: Assembling a taxonomically balanced genome-scale reconstruction of the evolutionary history of the Enterobacteriaceae.</title>
        <authorList>
            <person name="Plunkett G.III."/>
            <person name="Neeno-Eckwall E.C."/>
            <person name="Glasner J.D."/>
            <person name="Perna N.T."/>
        </authorList>
    </citation>
    <scope>NUCLEOTIDE SEQUENCE [LARGE SCALE GENOMIC DNA]</scope>
    <source>
        <strain evidence="2 3">ATCC 19692</strain>
    </source>
</reference>
<gene>
    <name evidence="2" type="ORF">M983_1291</name>
</gene>
<organism evidence="2 3">
    <name type="scientific">Proteus myxofaciens ATCC 19692</name>
    <dbReference type="NCBI Taxonomy" id="1354337"/>
    <lineage>
        <taxon>Bacteria</taxon>
        <taxon>Pseudomonadati</taxon>
        <taxon>Pseudomonadota</taxon>
        <taxon>Gammaproteobacteria</taxon>
        <taxon>Enterobacterales</taxon>
        <taxon>Morganellaceae</taxon>
        <taxon>Proteus</taxon>
    </lineage>
</organism>
<feature type="transmembrane region" description="Helical" evidence="1">
    <location>
        <begin position="12"/>
        <end position="30"/>
    </location>
</feature>
<accession>A0A198G5A9</accession>
<keyword evidence="3" id="KW-1185">Reference proteome</keyword>
<feature type="transmembrane region" description="Helical" evidence="1">
    <location>
        <begin position="42"/>
        <end position="62"/>
    </location>
</feature>
<dbReference type="Proteomes" id="UP000094023">
    <property type="component" value="Unassembled WGS sequence"/>
</dbReference>
<dbReference type="OrthoDB" id="6555944at2"/>
<comment type="caution">
    <text evidence="2">The sequence shown here is derived from an EMBL/GenBank/DDBJ whole genome shotgun (WGS) entry which is preliminary data.</text>
</comment>
<proteinExistence type="predicted"/>
<dbReference type="InterPro" id="IPR032126">
    <property type="entry name" value="LydA_holin"/>
</dbReference>
<dbReference type="Pfam" id="PF16083">
    <property type="entry name" value="Phage_holin_3_3"/>
    <property type="match status" value="1"/>
</dbReference>